<reference evidence="2 3" key="1">
    <citation type="journal article" date="2020" name="Microb. Genom.">
        <title>Genetic diversity of clinical and environmental Mucorales isolates obtained from an investigation of mucormycosis cases among solid organ transplant recipients.</title>
        <authorList>
            <person name="Nguyen M.H."/>
            <person name="Kaul D."/>
            <person name="Muto C."/>
            <person name="Cheng S.J."/>
            <person name="Richter R.A."/>
            <person name="Bruno V.M."/>
            <person name="Liu G."/>
            <person name="Beyhan S."/>
            <person name="Sundermann A.J."/>
            <person name="Mounaud S."/>
            <person name="Pasculle A.W."/>
            <person name="Nierman W.C."/>
            <person name="Driscoll E."/>
            <person name="Cumbie R."/>
            <person name="Clancy C.J."/>
            <person name="Dupont C.L."/>
        </authorList>
    </citation>
    <scope>NUCLEOTIDE SEQUENCE [LARGE SCALE GENOMIC DNA]</scope>
    <source>
        <strain evidence="2 3">GL24</strain>
    </source>
</reference>
<evidence type="ECO:0000313" key="3">
    <source>
        <dbReference type="Proteomes" id="UP000740926"/>
    </source>
</evidence>
<accession>A0A9P7BZN3</accession>
<sequence>MKDIERRILLGRVVGAFGVRGEIKLESWTEPRSAIFRYHPWIVRSPSGVETTIEGVRGRDSGKHLVARFPGVEDRATGEAMHGAVVYAWT</sequence>
<feature type="domain" description="RimM N-terminal" evidence="1">
    <location>
        <begin position="10"/>
        <end position="88"/>
    </location>
</feature>
<proteinExistence type="predicted"/>
<dbReference type="Proteomes" id="UP000740926">
    <property type="component" value="Unassembled WGS sequence"/>
</dbReference>
<name>A0A9P7BZN3_9FUNG</name>
<evidence type="ECO:0000313" key="2">
    <source>
        <dbReference type="EMBL" id="KAG1529679.1"/>
    </source>
</evidence>
<organism evidence="2 3">
    <name type="scientific">Rhizopus delemar</name>
    <dbReference type="NCBI Taxonomy" id="936053"/>
    <lineage>
        <taxon>Eukaryota</taxon>
        <taxon>Fungi</taxon>
        <taxon>Fungi incertae sedis</taxon>
        <taxon>Mucoromycota</taxon>
        <taxon>Mucoromycotina</taxon>
        <taxon>Mucoromycetes</taxon>
        <taxon>Mucorales</taxon>
        <taxon>Mucorineae</taxon>
        <taxon>Rhizopodaceae</taxon>
        <taxon>Rhizopus</taxon>
    </lineage>
</organism>
<dbReference type="InterPro" id="IPR036976">
    <property type="entry name" value="RimM_N_sf"/>
</dbReference>
<protein>
    <recommendedName>
        <fullName evidence="1">RimM N-terminal domain-containing protein</fullName>
    </recommendedName>
</protein>
<dbReference type="Gene3D" id="2.40.30.60">
    <property type="entry name" value="RimM"/>
    <property type="match status" value="1"/>
</dbReference>
<keyword evidence="3" id="KW-1185">Reference proteome</keyword>
<dbReference type="AlphaFoldDB" id="A0A9P7BZN3"/>
<dbReference type="SUPFAM" id="SSF50447">
    <property type="entry name" value="Translation proteins"/>
    <property type="match status" value="1"/>
</dbReference>
<dbReference type="Pfam" id="PF01782">
    <property type="entry name" value="RimM"/>
    <property type="match status" value="1"/>
</dbReference>
<comment type="caution">
    <text evidence="2">The sequence shown here is derived from an EMBL/GenBank/DDBJ whole genome shotgun (WGS) entry which is preliminary data.</text>
</comment>
<dbReference type="EMBL" id="JAANIU010014380">
    <property type="protein sequence ID" value="KAG1529679.1"/>
    <property type="molecule type" value="Genomic_DNA"/>
</dbReference>
<dbReference type="InterPro" id="IPR009000">
    <property type="entry name" value="Transl_B-barrel_sf"/>
</dbReference>
<evidence type="ECO:0000259" key="1">
    <source>
        <dbReference type="Pfam" id="PF01782"/>
    </source>
</evidence>
<dbReference type="GO" id="GO:0006364">
    <property type="term" value="P:rRNA processing"/>
    <property type="evidence" value="ECO:0007669"/>
    <property type="project" value="InterPro"/>
</dbReference>
<gene>
    <name evidence="2" type="ORF">G6F50_017837</name>
</gene>
<dbReference type="InterPro" id="IPR002676">
    <property type="entry name" value="RimM_N"/>
</dbReference>